<proteinExistence type="predicted"/>
<organism evidence="2 4">
    <name type="scientific">Mycobacterium montefiorense</name>
    <dbReference type="NCBI Taxonomy" id="154654"/>
    <lineage>
        <taxon>Bacteria</taxon>
        <taxon>Bacillati</taxon>
        <taxon>Actinomycetota</taxon>
        <taxon>Actinomycetes</taxon>
        <taxon>Mycobacteriales</taxon>
        <taxon>Mycobacteriaceae</taxon>
        <taxon>Mycobacterium</taxon>
        <taxon>Mycobacterium simiae complex</taxon>
    </lineage>
</organism>
<evidence type="ECO:0000313" key="2">
    <source>
        <dbReference type="EMBL" id="GKU75374.1"/>
    </source>
</evidence>
<reference evidence="2" key="3">
    <citation type="journal article" date="2022" name="Microbiol. Resour. Announc.">
        <title>Draft Genome Sequences of Eight Mycobacterium montefiorense Strains Isolated from Salamanders in Captivity.</title>
        <authorList>
            <person name="Komine T."/>
            <person name="Ihara H."/>
            <person name="Fukano H."/>
            <person name="Hoshino Y."/>
            <person name="Kurata O."/>
            <person name="Wada S."/>
        </authorList>
    </citation>
    <scope>NUCLEOTIDE SEQUENCE</scope>
    <source>
        <strain evidence="2">NJB18185</strain>
    </source>
</reference>
<evidence type="ECO:0000313" key="4">
    <source>
        <dbReference type="Proteomes" id="UP001139505"/>
    </source>
</evidence>
<sequence>MVRMCETRRGVLAIPNKRGTSGLAVRDAAEKHARASLTHEEQFAEGSIEVESQSPRLDDETVRDVYYAYKVMTPGCTGWSTQT</sequence>
<accession>A0AA37PRQ7</accession>
<evidence type="ECO:0000313" key="3">
    <source>
        <dbReference type="Proteomes" id="UP000245060"/>
    </source>
</evidence>
<dbReference type="Proteomes" id="UP000245060">
    <property type="component" value="Unassembled WGS sequence"/>
</dbReference>
<name>A0AA37PRQ7_9MYCO</name>
<dbReference type="EMBL" id="BQYH01000074">
    <property type="protein sequence ID" value="GKU75374.1"/>
    <property type="molecule type" value="Genomic_DNA"/>
</dbReference>
<dbReference type="Proteomes" id="UP001139505">
    <property type="component" value="Unassembled WGS sequence"/>
</dbReference>
<protein>
    <submittedName>
        <fullName evidence="2">Uncharacterized protein</fullName>
    </submittedName>
</protein>
<reference evidence="1" key="1">
    <citation type="journal article" date="2018" name="Genome Announc.">
        <title>Draft Genome Sequence of Mycobacterium montefiorense Isolated from Japanese Black Salamander (Hynobius nigrescens).</title>
        <authorList>
            <person name="Fukano H."/>
            <person name="Yoshida M."/>
            <person name="Shimizu A."/>
            <person name="Iwao H."/>
            <person name="Katayama Y."/>
            <person name="Omatsu T."/>
            <person name="Mizutani T."/>
            <person name="Kurata O."/>
            <person name="Wada S."/>
            <person name="Hoshino Y."/>
        </authorList>
    </citation>
    <scope>NUCLEOTIDE SEQUENCE</scope>
    <source>
        <strain evidence="1">BS</strain>
    </source>
</reference>
<dbReference type="EMBL" id="BFCH01000001">
    <property type="protein sequence ID" value="GBG35814.1"/>
    <property type="molecule type" value="Genomic_DNA"/>
</dbReference>
<evidence type="ECO:0000313" key="1">
    <source>
        <dbReference type="EMBL" id="GBG35814.1"/>
    </source>
</evidence>
<gene>
    <name evidence="1" type="ORF">MmonteBS_01860</name>
    <name evidence="2" type="ORF">NJB18185_51450</name>
</gene>
<reference evidence="3" key="2">
    <citation type="submission" date="2018-04" db="EMBL/GenBank/DDBJ databases">
        <title>Draft genome sequence of Mycobacterium montefiorense isolated from Japanese black salamander.</title>
        <authorList>
            <person name="Fukano H."/>
            <person name="Yoshida M."/>
            <person name="Shimizu A."/>
            <person name="Iwao H."/>
            <person name="Kurata O."/>
            <person name="Katayama Y."/>
            <person name="Omatsu T."/>
            <person name="Mizutani T."/>
            <person name="Wada S."/>
            <person name="Hoshino Y."/>
        </authorList>
    </citation>
    <scope>NUCLEOTIDE SEQUENCE [LARGE SCALE GENOMIC DNA]</scope>
    <source>
        <strain evidence="3">BS</strain>
    </source>
</reference>
<dbReference type="AlphaFoldDB" id="A0AA37PRQ7"/>
<keyword evidence="3" id="KW-1185">Reference proteome</keyword>
<comment type="caution">
    <text evidence="2">The sequence shown here is derived from an EMBL/GenBank/DDBJ whole genome shotgun (WGS) entry which is preliminary data.</text>
</comment>
<reference evidence="2" key="4">
    <citation type="submission" date="2022-04" db="EMBL/GenBank/DDBJ databases">
        <authorList>
            <person name="Komine T."/>
            <person name="Fukano H."/>
            <person name="Wada S."/>
        </authorList>
    </citation>
    <scope>NUCLEOTIDE SEQUENCE</scope>
    <source>
        <strain evidence="2">NJB18185</strain>
    </source>
</reference>